<keyword evidence="4" id="KW-0560">Oxidoreductase</keyword>
<keyword evidence="4" id="KW-1133">Transmembrane helix</keyword>
<dbReference type="InterPro" id="IPR033640">
    <property type="entry name" value="FAR_C"/>
</dbReference>
<dbReference type="GO" id="GO:0102965">
    <property type="term" value="F:alcohol-forming long-chain fatty acyl-CoA reductase activity"/>
    <property type="evidence" value="ECO:0007669"/>
    <property type="project" value="UniProtKB-EC"/>
</dbReference>
<dbReference type="InterPro" id="IPR026055">
    <property type="entry name" value="FAR"/>
</dbReference>
<evidence type="ECO:0000313" key="8">
    <source>
        <dbReference type="Proteomes" id="UP001516400"/>
    </source>
</evidence>
<dbReference type="SUPFAM" id="SSF51735">
    <property type="entry name" value="NAD(P)-binding Rossmann-fold domains"/>
    <property type="match status" value="1"/>
</dbReference>
<keyword evidence="8" id="KW-1185">Reference proteome</keyword>
<evidence type="ECO:0000313" key="7">
    <source>
        <dbReference type="EMBL" id="KAL3271470.1"/>
    </source>
</evidence>
<comment type="caution">
    <text evidence="7">The sequence shown here is derived from an EMBL/GenBank/DDBJ whole genome shotgun (WGS) entry which is preliminary data.</text>
</comment>
<keyword evidence="4" id="KW-0521">NADP</keyword>
<feature type="transmembrane region" description="Helical" evidence="4">
    <location>
        <begin position="301"/>
        <end position="325"/>
    </location>
</feature>
<evidence type="ECO:0000256" key="1">
    <source>
        <dbReference type="ARBA" id="ARBA00005928"/>
    </source>
</evidence>
<proteinExistence type="inferred from homology"/>
<dbReference type="Proteomes" id="UP001516400">
    <property type="component" value="Unassembled WGS sequence"/>
</dbReference>
<evidence type="ECO:0000256" key="4">
    <source>
        <dbReference type="RuleBase" id="RU363097"/>
    </source>
</evidence>
<protein>
    <recommendedName>
        <fullName evidence="4">Fatty acyl-CoA reductase</fullName>
        <ecNumber evidence="4">1.2.1.84</ecNumber>
    </recommendedName>
</protein>
<dbReference type="CDD" id="cd09071">
    <property type="entry name" value="FAR_C"/>
    <property type="match status" value="1"/>
</dbReference>
<dbReference type="EC" id="1.2.1.84" evidence="4"/>
<keyword evidence="4" id="KW-0472">Membrane</keyword>
<dbReference type="PANTHER" id="PTHR11011:SF60">
    <property type="entry name" value="FATTY ACYL-COA REDUCTASE-RELATED"/>
    <property type="match status" value="1"/>
</dbReference>
<dbReference type="EMBL" id="JABFTP020000042">
    <property type="protein sequence ID" value="KAL3271470.1"/>
    <property type="molecule type" value="Genomic_DNA"/>
</dbReference>
<dbReference type="Gene3D" id="3.40.50.720">
    <property type="entry name" value="NAD(P)-binding Rossmann-like Domain"/>
    <property type="match status" value="1"/>
</dbReference>
<accession>A0ABD2MY92</accession>
<evidence type="ECO:0000259" key="6">
    <source>
        <dbReference type="Pfam" id="PF07993"/>
    </source>
</evidence>
<name>A0ABD2MY92_9CUCU</name>
<gene>
    <name evidence="7" type="ORF">HHI36_021956</name>
</gene>
<feature type="domain" description="Thioester reductase (TE)" evidence="6">
    <location>
        <begin position="3"/>
        <end position="101"/>
    </location>
</feature>
<comment type="similarity">
    <text evidence="1 4">Belongs to the fatty acyl-CoA reductase family.</text>
</comment>
<sequence length="326" mass="37931">MFDDEILEKITPTLIGKWPNTYVFTKCITEDMIKQEGRNLPMAVLRPSIVIASVDEPVVGWIDNYYGATGVFLGAALGVLRSLNGDKKNNAEMIPSDFVINSGLAALWEITCNKTLNNNVGSNETEARSESRSDEIPIYNVVSSPESPITWERFTNLLNLHAPAMATELQVWYPYFALRPNRIHHLIVVFFLHTVPAYLVDFICYCIGKEPKMVKGYEKINKFMNVLSYFTLREWKFYNKNVQNLWQKMGEEDRRLFQFSMTNFDWNNYIIYYTRGLRVYLLKDPLETIPKGKIKHRKLFVAHYTLIALLAFLFYKLVSLLWSYIL</sequence>
<organism evidence="7 8">
    <name type="scientific">Cryptolaemus montrouzieri</name>
    <dbReference type="NCBI Taxonomy" id="559131"/>
    <lineage>
        <taxon>Eukaryota</taxon>
        <taxon>Metazoa</taxon>
        <taxon>Ecdysozoa</taxon>
        <taxon>Arthropoda</taxon>
        <taxon>Hexapoda</taxon>
        <taxon>Insecta</taxon>
        <taxon>Pterygota</taxon>
        <taxon>Neoptera</taxon>
        <taxon>Endopterygota</taxon>
        <taxon>Coleoptera</taxon>
        <taxon>Polyphaga</taxon>
        <taxon>Cucujiformia</taxon>
        <taxon>Coccinelloidea</taxon>
        <taxon>Coccinellidae</taxon>
        <taxon>Scymninae</taxon>
        <taxon>Scymnini</taxon>
        <taxon>Cryptolaemus</taxon>
    </lineage>
</organism>
<dbReference type="GO" id="GO:1901568">
    <property type="term" value="P:fatty acid derivative metabolic process"/>
    <property type="evidence" value="ECO:0007669"/>
    <property type="project" value="UniProtKB-ARBA"/>
</dbReference>
<feature type="domain" description="Fatty acyl-CoA reductase C-terminal" evidence="5">
    <location>
        <begin position="192"/>
        <end position="284"/>
    </location>
</feature>
<dbReference type="Pfam" id="PF07993">
    <property type="entry name" value="NAD_binding_4"/>
    <property type="match status" value="1"/>
</dbReference>
<dbReference type="InterPro" id="IPR013120">
    <property type="entry name" value="FAR_NAD-bd"/>
</dbReference>
<comment type="function">
    <text evidence="4">Catalyzes the reduction of fatty acyl-CoA to fatty alcohols.</text>
</comment>
<keyword evidence="2 4" id="KW-0444">Lipid biosynthesis</keyword>
<dbReference type="InterPro" id="IPR036291">
    <property type="entry name" value="NAD(P)-bd_dom_sf"/>
</dbReference>
<dbReference type="PANTHER" id="PTHR11011">
    <property type="entry name" value="MALE STERILITY PROTEIN 2-RELATED"/>
    <property type="match status" value="1"/>
</dbReference>
<keyword evidence="3 4" id="KW-0443">Lipid metabolism</keyword>
<reference evidence="7 8" key="1">
    <citation type="journal article" date="2021" name="BMC Biol.">
        <title>Horizontally acquired antibacterial genes associated with adaptive radiation of ladybird beetles.</title>
        <authorList>
            <person name="Li H.S."/>
            <person name="Tang X.F."/>
            <person name="Huang Y.H."/>
            <person name="Xu Z.Y."/>
            <person name="Chen M.L."/>
            <person name="Du X.Y."/>
            <person name="Qiu B.Y."/>
            <person name="Chen P.T."/>
            <person name="Zhang W."/>
            <person name="Slipinski A."/>
            <person name="Escalona H.E."/>
            <person name="Waterhouse R.M."/>
            <person name="Zwick A."/>
            <person name="Pang H."/>
        </authorList>
    </citation>
    <scope>NUCLEOTIDE SEQUENCE [LARGE SCALE GENOMIC DNA]</scope>
    <source>
        <strain evidence="7">SYSU2018</strain>
    </source>
</reference>
<dbReference type="Pfam" id="PF03015">
    <property type="entry name" value="Sterile"/>
    <property type="match status" value="1"/>
</dbReference>
<dbReference type="AlphaFoldDB" id="A0ABD2MY92"/>
<keyword evidence="4" id="KW-0812">Transmembrane</keyword>
<comment type="catalytic activity">
    <reaction evidence="4">
        <text>a long-chain fatty acyl-CoA + 2 NADPH + 2 H(+) = a long-chain primary fatty alcohol + 2 NADP(+) + CoA</text>
        <dbReference type="Rhea" id="RHEA:52716"/>
        <dbReference type="ChEBI" id="CHEBI:15378"/>
        <dbReference type="ChEBI" id="CHEBI:57287"/>
        <dbReference type="ChEBI" id="CHEBI:57783"/>
        <dbReference type="ChEBI" id="CHEBI:58349"/>
        <dbReference type="ChEBI" id="CHEBI:77396"/>
        <dbReference type="ChEBI" id="CHEBI:83139"/>
        <dbReference type="EC" id="1.2.1.84"/>
    </reaction>
</comment>
<evidence type="ECO:0000256" key="3">
    <source>
        <dbReference type="ARBA" id="ARBA00023098"/>
    </source>
</evidence>
<evidence type="ECO:0000259" key="5">
    <source>
        <dbReference type="Pfam" id="PF03015"/>
    </source>
</evidence>
<evidence type="ECO:0000256" key="2">
    <source>
        <dbReference type="ARBA" id="ARBA00022516"/>
    </source>
</evidence>
<feature type="transmembrane region" description="Helical" evidence="4">
    <location>
        <begin position="186"/>
        <end position="207"/>
    </location>
</feature>